<dbReference type="InterPro" id="IPR057980">
    <property type="entry name" value="TPR_INTS8"/>
</dbReference>
<dbReference type="Proteomes" id="UP001378592">
    <property type="component" value="Unassembled WGS sequence"/>
</dbReference>
<evidence type="ECO:0000256" key="3">
    <source>
        <dbReference type="ARBA" id="ARBA00007147"/>
    </source>
</evidence>
<gene>
    <name evidence="7" type="ORF">R5R35_011624</name>
</gene>
<evidence type="ECO:0000256" key="2">
    <source>
        <dbReference type="ARBA" id="ARBA00004286"/>
    </source>
</evidence>
<dbReference type="AlphaFoldDB" id="A0AAN9VMQ9"/>
<evidence type="ECO:0000256" key="1">
    <source>
        <dbReference type="ARBA" id="ARBA00004123"/>
    </source>
</evidence>
<dbReference type="InterPro" id="IPR038751">
    <property type="entry name" value="INTS8"/>
</dbReference>
<keyword evidence="8" id="KW-1185">Reference proteome</keyword>
<organism evidence="7 8">
    <name type="scientific">Gryllus longicercus</name>
    <dbReference type="NCBI Taxonomy" id="2509291"/>
    <lineage>
        <taxon>Eukaryota</taxon>
        <taxon>Metazoa</taxon>
        <taxon>Ecdysozoa</taxon>
        <taxon>Arthropoda</taxon>
        <taxon>Hexapoda</taxon>
        <taxon>Insecta</taxon>
        <taxon>Pterygota</taxon>
        <taxon>Neoptera</taxon>
        <taxon>Polyneoptera</taxon>
        <taxon>Orthoptera</taxon>
        <taxon>Ensifera</taxon>
        <taxon>Gryllidea</taxon>
        <taxon>Grylloidea</taxon>
        <taxon>Gryllidae</taxon>
        <taxon>Gryllinae</taxon>
        <taxon>Gryllus</taxon>
    </lineage>
</organism>
<keyword evidence="5" id="KW-0539">Nucleus</keyword>
<comment type="caution">
    <text evidence="7">The sequence shown here is derived from an EMBL/GenBank/DDBJ whole genome shotgun (WGS) entry which is preliminary data.</text>
</comment>
<comment type="similarity">
    <text evidence="3">Belongs to the Integrator subunit 8 family.</text>
</comment>
<dbReference type="GO" id="GO:0005694">
    <property type="term" value="C:chromosome"/>
    <property type="evidence" value="ECO:0007669"/>
    <property type="project" value="UniProtKB-SubCell"/>
</dbReference>
<evidence type="ECO:0000256" key="4">
    <source>
        <dbReference type="ARBA" id="ARBA00022454"/>
    </source>
</evidence>
<dbReference type="EMBL" id="JAZDUA010000155">
    <property type="protein sequence ID" value="KAK7866106.1"/>
    <property type="molecule type" value="Genomic_DNA"/>
</dbReference>
<accession>A0AAN9VMQ9</accession>
<name>A0AAN9VMQ9_9ORTH</name>
<feature type="domain" description="INTS8 TPR repeats" evidence="6">
    <location>
        <begin position="514"/>
        <end position="1009"/>
    </location>
</feature>
<dbReference type="PANTHER" id="PTHR13350">
    <property type="entry name" value="INTEGRATOR COMPLEX SUBUNIT 8"/>
    <property type="match status" value="1"/>
</dbReference>
<evidence type="ECO:0000313" key="7">
    <source>
        <dbReference type="EMBL" id="KAK7866106.1"/>
    </source>
</evidence>
<keyword evidence="4" id="KW-0158">Chromosome</keyword>
<dbReference type="GO" id="GO:0032039">
    <property type="term" value="C:integrator complex"/>
    <property type="evidence" value="ECO:0007669"/>
    <property type="project" value="TreeGrafter"/>
</dbReference>
<protein>
    <recommendedName>
        <fullName evidence="6">INTS8 TPR repeats domain-containing protein</fullName>
    </recommendedName>
</protein>
<dbReference type="Pfam" id="PF25756">
    <property type="entry name" value="TPR_INTS8"/>
    <property type="match status" value="1"/>
</dbReference>
<evidence type="ECO:0000259" key="6">
    <source>
        <dbReference type="Pfam" id="PF25756"/>
    </source>
</evidence>
<dbReference type="GO" id="GO:0034472">
    <property type="term" value="P:snRNA 3'-end processing"/>
    <property type="evidence" value="ECO:0007669"/>
    <property type="project" value="InterPro"/>
</dbReference>
<dbReference type="PANTHER" id="PTHR13350:SF1">
    <property type="entry name" value="INTEGRATOR COMPLEX SUBUNIT 8"/>
    <property type="match status" value="1"/>
</dbReference>
<comment type="subcellular location">
    <subcellularLocation>
        <location evidence="2">Chromosome</location>
    </subcellularLocation>
    <subcellularLocation>
        <location evidence="1">Nucleus</location>
    </subcellularLocation>
</comment>
<evidence type="ECO:0000313" key="8">
    <source>
        <dbReference type="Proteomes" id="UP001378592"/>
    </source>
</evidence>
<proteinExistence type="inferred from homology"/>
<sequence length="1011" mass="114280">MDVDLLRPGTVPISPDTILWFEFLLNPSLLEKHLAKTKPEPSATDLIVSFLSIASEKKDEETGAATEPVDITKGEENGTKRNRKSLALKILALKVAAFLKWDLSILESKLPLTMQQTLLQSLLFICLDCDMDVSRHSELNLSSSPCQVVFAVVLYHRWVLRAIMHNRISIRQTRLPNVSIPGLQDPGNIAINVLEDILRRLETQAPNSVELLSSQESVPPPSVPVFETFIGLTEDSLHVKQDWDKGIKISSQEFLCQIHFDLASYLLFREQNESARESMQKAATLYEHLKSSNTQFSYCSINEETFNGYCQALELTTSKRDLLSQLQHSIHNQYTGIVTILQQDNIHLQIPQMYRDILEFDIQGAVTSGKFTVARDLLFQVQTLNLVCRTLKGLPNYTTYWQKLHQSKVKGADILVNAILAVISSSIDDQRKQRLKQLIFLGIVEYSPLREWIAKHKEIKELFTFEELTKMNLPVIKSEQCPGEITEDSSDVPDLLLSADWGHNNLDFAGDSRLESGALEQQLIRSYDHQEVHKLLIKLGSLNPGKVLWKINNKWELPIPLQGVVTSLPRFLQDYCYILLAKARELTAMKDFVGAQQFLSTVEKEAKPGNQFSNILSYKLLRLVGWETLLVQITHFHTEWPSSGINTEQLIAGCKQCLSTLKSGDNVIPRLEILEQCALCLLNLGQWEYLSLLEKRWNYFELATALASACFDVARFKGNKKVCKDAWDIVLPVFGPSQQQKRSSSGAASIMHRDSPTHCGSVTTRAGLYQVLATLRDPIALAVAISLLARLNNVLRDEPTFELNVEYTGLWPATVSNANSYYARAVSEMLGQLLALSLRFHPTNTSWLKLLADLNFVMGHYAASLKCYLEVAVLVSDFFSQPLPRGVMDDHVYRRMIKCCTNLQCHTQAAVLCQFLEEIDYSTAFKSLGDSKSSGSCDAMDAYYNCIWDTTILEYLVHLHSKRGETHRKQQAIKVIGLLELNASNNEEIQREAANVRKARFMRAMARQYLS</sequence>
<reference evidence="7 8" key="1">
    <citation type="submission" date="2024-03" db="EMBL/GenBank/DDBJ databases">
        <title>The genome assembly and annotation of the cricket Gryllus longicercus Weissman &amp; Gray.</title>
        <authorList>
            <person name="Szrajer S."/>
            <person name="Gray D."/>
            <person name="Ylla G."/>
        </authorList>
    </citation>
    <scope>NUCLEOTIDE SEQUENCE [LARGE SCALE GENOMIC DNA]</scope>
    <source>
        <strain evidence="7">DAG 2021-001</strain>
        <tissue evidence="7">Whole body minus gut</tissue>
    </source>
</reference>
<evidence type="ECO:0000256" key="5">
    <source>
        <dbReference type="ARBA" id="ARBA00023242"/>
    </source>
</evidence>